<dbReference type="SUPFAM" id="SSF47384">
    <property type="entry name" value="Homodimeric domain of signal transducing histidine kinase"/>
    <property type="match status" value="1"/>
</dbReference>
<dbReference type="InterPro" id="IPR000700">
    <property type="entry name" value="PAS-assoc_C"/>
</dbReference>
<protein>
    <recommendedName>
        <fullName evidence="2">histidine kinase</fullName>
        <ecNumber evidence="2">2.7.13.3</ecNumber>
    </recommendedName>
</protein>
<dbReference type="Gene3D" id="1.10.287.130">
    <property type="match status" value="1"/>
</dbReference>
<dbReference type="PROSITE" id="PS50112">
    <property type="entry name" value="PAS"/>
    <property type="match status" value="1"/>
</dbReference>
<dbReference type="InterPro" id="IPR052162">
    <property type="entry name" value="Sensor_kinase/Photoreceptor"/>
</dbReference>
<evidence type="ECO:0000256" key="5">
    <source>
        <dbReference type="ARBA" id="ARBA00022777"/>
    </source>
</evidence>
<evidence type="ECO:0000313" key="10">
    <source>
        <dbReference type="Proteomes" id="UP001168552"/>
    </source>
</evidence>
<evidence type="ECO:0000313" key="9">
    <source>
        <dbReference type="EMBL" id="MDN4165385.1"/>
    </source>
</evidence>
<dbReference type="InterPro" id="IPR001610">
    <property type="entry name" value="PAC"/>
</dbReference>
<evidence type="ECO:0000259" key="8">
    <source>
        <dbReference type="PROSITE" id="PS50113"/>
    </source>
</evidence>
<feature type="domain" description="PAS" evidence="7">
    <location>
        <begin position="112"/>
        <end position="187"/>
    </location>
</feature>
<dbReference type="CDD" id="cd00082">
    <property type="entry name" value="HisKA"/>
    <property type="match status" value="1"/>
</dbReference>
<feature type="domain" description="PAC" evidence="8">
    <location>
        <begin position="189"/>
        <end position="244"/>
    </location>
</feature>
<comment type="caution">
    <text evidence="9">The sequence shown here is derived from an EMBL/GenBank/DDBJ whole genome shotgun (WGS) entry which is preliminary data.</text>
</comment>
<evidence type="ECO:0000259" key="7">
    <source>
        <dbReference type="PROSITE" id="PS50112"/>
    </source>
</evidence>
<dbReference type="SUPFAM" id="SSF55785">
    <property type="entry name" value="PYP-like sensor domain (PAS domain)"/>
    <property type="match status" value="3"/>
</dbReference>
<dbReference type="NCBIfam" id="TIGR00229">
    <property type="entry name" value="sensory_box"/>
    <property type="match status" value="3"/>
</dbReference>
<dbReference type="Gene3D" id="3.30.450.20">
    <property type="entry name" value="PAS domain"/>
    <property type="match status" value="3"/>
</dbReference>
<dbReference type="SMART" id="SM00091">
    <property type="entry name" value="PAS"/>
    <property type="match status" value="2"/>
</dbReference>
<reference evidence="9" key="1">
    <citation type="submission" date="2023-06" db="EMBL/GenBank/DDBJ databases">
        <title>Cytophagales bacterium Strain LB-30, isolated from soil.</title>
        <authorList>
            <person name="Liu B."/>
        </authorList>
    </citation>
    <scope>NUCLEOTIDE SEQUENCE</scope>
    <source>
        <strain evidence="9">LB-30</strain>
    </source>
</reference>
<keyword evidence="6" id="KW-0175">Coiled coil</keyword>
<keyword evidence="5" id="KW-0418">Kinase</keyword>
<dbReference type="CDD" id="cd00130">
    <property type="entry name" value="PAS"/>
    <property type="match status" value="3"/>
</dbReference>
<dbReference type="InterPro" id="IPR013655">
    <property type="entry name" value="PAS_fold_3"/>
</dbReference>
<dbReference type="InterPro" id="IPR003661">
    <property type="entry name" value="HisK_dim/P_dom"/>
</dbReference>
<dbReference type="RefSeq" id="WP_320003910.1">
    <property type="nucleotide sequence ID" value="NZ_JAUHJS010000003.1"/>
</dbReference>
<dbReference type="InterPro" id="IPR036097">
    <property type="entry name" value="HisK_dim/P_sf"/>
</dbReference>
<evidence type="ECO:0000256" key="3">
    <source>
        <dbReference type="ARBA" id="ARBA00022553"/>
    </source>
</evidence>
<evidence type="ECO:0000256" key="4">
    <source>
        <dbReference type="ARBA" id="ARBA00022679"/>
    </source>
</evidence>
<comment type="catalytic activity">
    <reaction evidence="1">
        <text>ATP + protein L-histidine = ADP + protein N-phospho-L-histidine.</text>
        <dbReference type="EC" id="2.7.13.3"/>
    </reaction>
</comment>
<keyword evidence="4" id="KW-0808">Transferase</keyword>
<dbReference type="Pfam" id="PF00989">
    <property type="entry name" value="PAS"/>
    <property type="match status" value="1"/>
</dbReference>
<dbReference type="Gene3D" id="2.10.70.100">
    <property type="match status" value="1"/>
</dbReference>
<accession>A0ABT8F4K6</accession>
<organism evidence="9 10">
    <name type="scientific">Shiella aurantiaca</name>
    <dbReference type="NCBI Taxonomy" id="3058365"/>
    <lineage>
        <taxon>Bacteria</taxon>
        <taxon>Pseudomonadati</taxon>
        <taxon>Bacteroidota</taxon>
        <taxon>Cytophagia</taxon>
        <taxon>Cytophagales</taxon>
        <taxon>Shiellaceae</taxon>
        <taxon>Shiella</taxon>
    </lineage>
</organism>
<feature type="domain" description="PAC" evidence="8">
    <location>
        <begin position="467"/>
        <end position="519"/>
    </location>
</feature>
<dbReference type="EC" id="2.7.13.3" evidence="2"/>
<feature type="domain" description="PAC" evidence="8">
    <location>
        <begin position="344"/>
        <end position="396"/>
    </location>
</feature>
<feature type="coiled-coil region" evidence="6">
    <location>
        <begin position="235"/>
        <end position="266"/>
    </location>
</feature>
<evidence type="ECO:0000256" key="2">
    <source>
        <dbReference type="ARBA" id="ARBA00012438"/>
    </source>
</evidence>
<gene>
    <name evidence="9" type="ORF">QWY31_07720</name>
</gene>
<dbReference type="InterPro" id="IPR013767">
    <property type="entry name" value="PAS_fold"/>
</dbReference>
<dbReference type="SMART" id="SM00086">
    <property type="entry name" value="PAC"/>
    <property type="match status" value="3"/>
</dbReference>
<keyword evidence="3" id="KW-0597">Phosphoprotein</keyword>
<evidence type="ECO:0000256" key="6">
    <source>
        <dbReference type="SAM" id="Coils"/>
    </source>
</evidence>
<dbReference type="Proteomes" id="UP001168552">
    <property type="component" value="Unassembled WGS sequence"/>
</dbReference>
<name>A0ABT8F4K6_9BACT</name>
<dbReference type="InterPro" id="IPR000014">
    <property type="entry name" value="PAS"/>
</dbReference>
<dbReference type="PANTHER" id="PTHR43304">
    <property type="entry name" value="PHYTOCHROME-LIKE PROTEIN CPH1"/>
    <property type="match status" value="1"/>
</dbReference>
<evidence type="ECO:0000256" key="1">
    <source>
        <dbReference type="ARBA" id="ARBA00000085"/>
    </source>
</evidence>
<dbReference type="PROSITE" id="PS50113">
    <property type="entry name" value="PAC"/>
    <property type="match status" value="3"/>
</dbReference>
<dbReference type="Pfam" id="PF08447">
    <property type="entry name" value="PAS_3"/>
    <property type="match status" value="2"/>
</dbReference>
<dbReference type="EMBL" id="JAUHJS010000003">
    <property type="protein sequence ID" value="MDN4165385.1"/>
    <property type="molecule type" value="Genomic_DNA"/>
</dbReference>
<dbReference type="InterPro" id="IPR035965">
    <property type="entry name" value="PAS-like_dom_sf"/>
</dbReference>
<proteinExistence type="predicted"/>
<dbReference type="PANTHER" id="PTHR43304:SF1">
    <property type="entry name" value="PAC DOMAIN-CONTAINING PROTEIN"/>
    <property type="match status" value="1"/>
</dbReference>
<sequence>MPITVANIVLLQIEDGKLAGCPPPLAELLAIPSENLDLARKHSLVQRIEGACQSSKEHLLREGHAQQYIRWKEKSYQLNMLALDYDGSHLRLVLKPLPESIYPSSFFEGEDSVNNLIDALSMAKLATYELDPANLDIIVNPGFCALIGIEMPEHSNRLPGAVYVRDIIHPEDKQLFKDALQKTIDAKDSTFQTYLEYRIVKEGEVVYLLGSIRMFWDEDKQLIKAYGTAQDITQKKVAEKELQEYKQNLEQLIQERTEALRKSQASLSDAIKLANLGSWEFDFQSQCFYLGNQVVRMMGLQVQPNGPNVVPLKTLLGLIHPEDASIYREAGRRALETDSPRYVDYSQFRIVRPNGEIRHLLISLKVALDANGKHTKHYGTAQDITALKQMEEEKSRLNAIIEATPDVVGISNVKGEIVYLNHSGRRLFKLPTEGSLRHLTIQAIHPWLSYRKMIVVISKMLKDKEIWSGENTIQTPDGRLIPVSQVVLPHLDSSGQVEYFSTVLRDMSGQKAIENDLLTKNLQLDTFVYRASHDLRGPIASLLGLHSVARYEIEDELAIKYMDMYYDQVQRLNKIVISLSNLTHLKNFSNEGQVVNFEEIIEESIASFSYLPEFSIMQFEKDISPSLQYVADAGVVRTISKT</sequence>
<keyword evidence="10" id="KW-1185">Reference proteome</keyword>